<evidence type="ECO:0000313" key="1">
    <source>
        <dbReference type="EMBL" id="AJA10143.1"/>
    </source>
</evidence>
<evidence type="ECO:0000313" key="2">
    <source>
        <dbReference type="Proteomes" id="UP000030907"/>
    </source>
</evidence>
<keyword evidence="2" id="KW-1185">Reference proteome</keyword>
<dbReference type="Proteomes" id="UP000030907">
    <property type="component" value="Chromosome"/>
</dbReference>
<reference evidence="1 2" key="1">
    <citation type="journal article" date="2015" name="Int. J. Syst. Evol. Microbiol.">
        <title>Description of Sphingopyxis fribergensis sp. nov. - a soil bacterium with the ability to degrade styrene and phenylacetic acid.</title>
        <authorList>
            <person name="Oelschlagel M."/>
            <person name="Ruckert C."/>
            <person name="Kalinowski J."/>
            <person name="Schmidt G."/>
            <person name="Schlomann M."/>
            <person name="Tischler D."/>
        </authorList>
    </citation>
    <scope>NUCLEOTIDE SEQUENCE [LARGE SCALE GENOMIC DNA]</scope>
    <source>
        <strain evidence="1 2">Kp5.2</strain>
    </source>
</reference>
<gene>
    <name evidence="1" type="ORF">SKP52_16345</name>
</gene>
<sequence>MANLPKKSPDAGLWKYGRQAGRRIAEAVRWSLKKVLRNRLVLMSLIKMATAIVKLINGVLEMFRHF</sequence>
<proteinExistence type="predicted"/>
<dbReference type="EMBL" id="CP009122">
    <property type="protein sequence ID" value="AJA10143.1"/>
    <property type="molecule type" value="Genomic_DNA"/>
</dbReference>
<dbReference type="KEGG" id="sphk:SKP52_16345"/>
<organism evidence="1 2">
    <name type="scientific">Sphingopyxis fribergensis</name>
    <dbReference type="NCBI Taxonomy" id="1515612"/>
    <lineage>
        <taxon>Bacteria</taxon>
        <taxon>Pseudomonadati</taxon>
        <taxon>Pseudomonadota</taxon>
        <taxon>Alphaproteobacteria</taxon>
        <taxon>Sphingomonadales</taxon>
        <taxon>Sphingomonadaceae</taxon>
        <taxon>Sphingopyxis</taxon>
    </lineage>
</organism>
<dbReference type="HOGENOM" id="CLU_2828990_0_0_5"/>
<dbReference type="STRING" id="1515612.SKP52_16345"/>
<accession>A0A0A7PLQ9</accession>
<protein>
    <submittedName>
        <fullName evidence="1">Uncharacterized protein</fullName>
    </submittedName>
</protein>
<dbReference type="AlphaFoldDB" id="A0A0A7PLQ9"/>
<name>A0A0A7PLQ9_9SPHN</name>